<gene>
    <name evidence="2" type="ORF">HNY73_007528</name>
</gene>
<dbReference type="Proteomes" id="UP000807504">
    <property type="component" value="Unassembled WGS sequence"/>
</dbReference>
<dbReference type="InterPro" id="IPR012340">
    <property type="entry name" value="NA-bd_OB-fold"/>
</dbReference>
<feature type="domain" description="S1 motif" evidence="1">
    <location>
        <begin position="477"/>
        <end position="540"/>
    </location>
</feature>
<dbReference type="Pfam" id="PF00575">
    <property type="entry name" value="S1"/>
    <property type="match status" value="1"/>
</dbReference>
<feature type="domain" description="S1 motif" evidence="1">
    <location>
        <begin position="136"/>
        <end position="202"/>
    </location>
</feature>
<name>A0A8T0FH98_ARGBR</name>
<dbReference type="GO" id="GO:0032040">
    <property type="term" value="C:small-subunit processome"/>
    <property type="evidence" value="ECO:0007669"/>
    <property type="project" value="TreeGrafter"/>
</dbReference>
<accession>A0A8T0FH98</accession>
<evidence type="ECO:0000313" key="2">
    <source>
        <dbReference type="EMBL" id="KAF8789598.1"/>
    </source>
</evidence>
<dbReference type="GO" id="GO:0006364">
    <property type="term" value="P:rRNA processing"/>
    <property type="evidence" value="ECO:0007669"/>
    <property type="project" value="InterPro"/>
</dbReference>
<sequence>MKRKKQKVAKETENSDVIKAEVLDLKTLREGMLLLGCVIEIRAHCFLMSLPGCLVGRVPLAHISNKFTEIIRSSQEEEDQEEEIEADLHSVIELGAVYPCKILNISQEERRKPSIILSINPQDVNAELRLSSLFLKMVLHAAVQSIEDHGYVMDIGVKGSQGFLPFSASSGQRNLVPGQIIPTSVRKLPSQKGGNVVWLSELSFNDQFPEVEDESLKLTSLLPGTNVTTYITEIKSSFLYGKCMDFNACTNAMSLGNLSITEACKVSGTILYIHPVTHMIYLLLGPKPTPKSFKNFFKVKKFDILKNVKYQHTWHHRLFFKAHHGITGFVKQNEIERTDISADSLLKNPVVSMARVMFLHYMDKLVHLSVNKKMLELEIVRAEDVQIGDIYKAVVKNHTASGMFVTICIGLGGFVRQIHISDALVTMPEKLHPVGSEVNCRVLSMHPISGLNLTCKASLLNLPKEGVLKSYEQAHPGQMYKGVIVQKTDAFILVLFFNDVKGVVPSDHIPESSVFFVGQTVPCRIIQCNSVKRRLKLSLLADKHFTQSSSNTAQSQISNKTKNKRKCQLWKKIFKGAQKNSICVNGGICWFSLTGLGINPQSRLNITKDIDWNEL</sequence>
<dbReference type="GO" id="GO:0003723">
    <property type="term" value="F:RNA binding"/>
    <property type="evidence" value="ECO:0007669"/>
    <property type="project" value="TreeGrafter"/>
</dbReference>
<comment type="caution">
    <text evidence="2">The sequence shown here is derived from an EMBL/GenBank/DDBJ whole genome shotgun (WGS) entry which is preliminary data.</text>
</comment>
<evidence type="ECO:0000313" key="3">
    <source>
        <dbReference type="Proteomes" id="UP000807504"/>
    </source>
</evidence>
<dbReference type="SUPFAM" id="SSF50249">
    <property type="entry name" value="Nucleic acid-binding proteins"/>
    <property type="match status" value="4"/>
</dbReference>
<dbReference type="Gene3D" id="2.40.50.140">
    <property type="entry name" value="Nucleic acid-binding proteins"/>
    <property type="match status" value="4"/>
</dbReference>
<keyword evidence="3" id="KW-1185">Reference proteome</keyword>
<dbReference type="AlphaFoldDB" id="A0A8T0FH98"/>
<dbReference type="InterPro" id="IPR057302">
    <property type="entry name" value="Rrp5_S1"/>
</dbReference>
<reference evidence="2" key="2">
    <citation type="submission" date="2020-06" db="EMBL/GenBank/DDBJ databases">
        <authorList>
            <person name="Sheffer M."/>
        </authorList>
    </citation>
    <scope>NUCLEOTIDE SEQUENCE</scope>
</reference>
<dbReference type="PANTHER" id="PTHR23270:SF10">
    <property type="entry name" value="PROTEIN RRP5 HOMOLOG"/>
    <property type="match status" value="1"/>
</dbReference>
<proteinExistence type="predicted"/>
<dbReference type="EMBL" id="JABXBU010000012">
    <property type="protein sequence ID" value="KAF8789598.1"/>
    <property type="molecule type" value="Genomic_DNA"/>
</dbReference>
<protein>
    <submittedName>
        <fullName evidence="2">Protein RRP5 like protein</fullName>
    </submittedName>
</protein>
<dbReference type="PANTHER" id="PTHR23270">
    <property type="entry name" value="PROGRAMMED CELL DEATH PROTEIN 11 PRE-RRNA PROCESSING PROTEIN RRP5"/>
    <property type="match status" value="1"/>
</dbReference>
<organism evidence="2 3">
    <name type="scientific">Argiope bruennichi</name>
    <name type="common">Wasp spider</name>
    <name type="synonym">Aranea bruennichi</name>
    <dbReference type="NCBI Taxonomy" id="94029"/>
    <lineage>
        <taxon>Eukaryota</taxon>
        <taxon>Metazoa</taxon>
        <taxon>Ecdysozoa</taxon>
        <taxon>Arthropoda</taxon>
        <taxon>Chelicerata</taxon>
        <taxon>Arachnida</taxon>
        <taxon>Araneae</taxon>
        <taxon>Araneomorphae</taxon>
        <taxon>Entelegynae</taxon>
        <taxon>Araneoidea</taxon>
        <taxon>Araneidae</taxon>
        <taxon>Argiope</taxon>
    </lineage>
</organism>
<dbReference type="PROSITE" id="PS50126">
    <property type="entry name" value="S1"/>
    <property type="match status" value="4"/>
</dbReference>
<reference evidence="2" key="1">
    <citation type="journal article" date="2020" name="bioRxiv">
        <title>Chromosome-level reference genome of the European wasp spider Argiope bruennichi: a resource for studies on range expansion and evolutionary adaptation.</title>
        <authorList>
            <person name="Sheffer M.M."/>
            <person name="Hoppe A."/>
            <person name="Krehenwinkel H."/>
            <person name="Uhl G."/>
            <person name="Kuss A.W."/>
            <person name="Jensen L."/>
            <person name="Jensen C."/>
            <person name="Gillespie R.G."/>
            <person name="Hoff K.J."/>
            <person name="Prost S."/>
        </authorList>
    </citation>
    <scope>NUCLEOTIDE SEQUENCE</scope>
</reference>
<evidence type="ECO:0000259" key="1">
    <source>
        <dbReference type="PROSITE" id="PS50126"/>
    </source>
</evidence>
<dbReference type="InterPro" id="IPR003029">
    <property type="entry name" value="S1_domain"/>
</dbReference>
<dbReference type="SMART" id="SM00316">
    <property type="entry name" value="S1"/>
    <property type="match status" value="4"/>
</dbReference>
<feature type="domain" description="S1 motif" evidence="1">
    <location>
        <begin position="388"/>
        <end position="456"/>
    </location>
</feature>
<dbReference type="InterPro" id="IPR045209">
    <property type="entry name" value="Rrp5"/>
</dbReference>
<feature type="domain" description="S1 motif" evidence="1">
    <location>
        <begin position="31"/>
        <end position="120"/>
    </location>
</feature>
<dbReference type="Pfam" id="PF23459">
    <property type="entry name" value="S1_RRP5"/>
    <property type="match status" value="1"/>
</dbReference>